<reference evidence="2 3" key="1">
    <citation type="submission" date="2020-04" db="EMBL/GenBank/DDBJ databases">
        <authorList>
            <person name="De Canck E."/>
        </authorList>
    </citation>
    <scope>NUCLEOTIDE SEQUENCE [LARGE SCALE GENOMIC DNA]</scope>
    <source>
        <strain evidence="2 3">LMG 28138</strain>
    </source>
</reference>
<name>A0A6S7DFQ8_9BURK</name>
<evidence type="ECO:0000313" key="2">
    <source>
        <dbReference type="EMBL" id="CAB3804162.1"/>
    </source>
</evidence>
<gene>
    <name evidence="2" type="ORF">LMG28138_05476</name>
</gene>
<proteinExistence type="predicted"/>
<evidence type="ECO:0000313" key="3">
    <source>
        <dbReference type="Proteomes" id="UP000494115"/>
    </source>
</evidence>
<feature type="compositionally biased region" description="Basic and acidic residues" evidence="1">
    <location>
        <begin position="34"/>
        <end position="48"/>
    </location>
</feature>
<dbReference type="Proteomes" id="UP000494115">
    <property type="component" value="Unassembled WGS sequence"/>
</dbReference>
<evidence type="ECO:0000256" key="1">
    <source>
        <dbReference type="SAM" id="MobiDB-lite"/>
    </source>
</evidence>
<dbReference type="AlphaFoldDB" id="A0A6S7DFQ8"/>
<feature type="region of interest" description="Disordered" evidence="1">
    <location>
        <begin position="34"/>
        <end position="63"/>
    </location>
</feature>
<dbReference type="EMBL" id="CADIKM010000061">
    <property type="protein sequence ID" value="CAB3804162.1"/>
    <property type="molecule type" value="Genomic_DNA"/>
</dbReference>
<keyword evidence="3" id="KW-1185">Reference proteome</keyword>
<feature type="compositionally biased region" description="Basic residues" evidence="1">
    <location>
        <begin position="257"/>
        <end position="266"/>
    </location>
</feature>
<feature type="region of interest" description="Disordered" evidence="1">
    <location>
        <begin position="329"/>
        <end position="357"/>
    </location>
</feature>
<accession>A0A6S7DFQ8</accession>
<feature type="region of interest" description="Disordered" evidence="1">
    <location>
        <begin position="247"/>
        <end position="267"/>
    </location>
</feature>
<sequence>MARRARWRRPACRARACAISVRPARLTCAVERRRDGPRERHSVHEHDSCFSTATVSGRPPHRREARRRIALERARDGGPRQPRLWRTGGPHCELRIGGRSVRSRLQSFLSRRERCAWRRSHLFPAAFVAGRLCARISRRLPGRDASRALPARDRGTGLVFVSASVADAGLLAVPDGLDGHRAHQRYLPGALHAIPAEPWIAEDGRPQGVGLFRRRRDGRAGIDRRVVAGGARRARQPGVRDQLQSAAARWPRAEQRTHHRRTRSTFHGRGLERHQGAVGLGLGCALCGRSDGRSAARVCAYRRRSVPDLLRQRRRIQPRALLRPEPRACRVRRTSEQRRHRPLAARRPRRAQAPCCV</sequence>
<feature type="compositionally biased region" description="Basic residues" evidence="1">
    <location>
        <begin position="338"/>
        <end position="350"/>
    </location>
</feature>
<protein>
    <submittedName>
        <fullName evidence="2">Uncharacterized protein</fullName>
    </submittedName>
</protein>
<organism evidence="2 3">
    <name type="scientific">Pararobbsia alpina</name>
    <dbReference type="NCBI Taxonomy" id="621374"/>
    <lineage>
        <taxon>Bacteria</taxon>
        <taxon>Pseudomonadati</taxon>
        <taxon>Pseudomonadota</taxon>
        <taxon>Betaproteobacteria</taxon>
        <taxon>Burkholderiales</taxon>
        <taxon>Burkholderiaceae</taxon>
        <taxon>Pararobbsia</taxon>
    </lineage>
</organism>